<name>A0A0A8YD21_ARUDO</name>
<dbReference type="EMBL" id="GBRH01274201">
    <property type="protein sequence ID" value="JAD23694.1"/>
    <property type="molecule type" value="Transcribed_RNA"/>
</dbReference>
<sequence length="27" mass="3008">MSLLCPRKEHELGKQGYSECTAITGQK</sequence>
<reference evidence="1" key="2">
    <citation type="journal article" date="2015" name="Data Brief">
        <title>Shoot transcriptome of the giant reed, Arundo donax.</title>
        <authorList>
            <person name="Barrero R.A."/>
            <person name="Guerrero F.D."/>
            <person name="Moolhuijzen P."/>
            <person name="Goolsby J.A."/>
            <person name="Tidwell J."/>
            <person name="Bellgard S.E."/>
            <person name="Bellgard M.I."/>
        </authorList>
    </citation>
    <scope>NUCLEOTIDE SEQUENCE</scope>
    <source>
        <tissue evidence="1">Shoot tissue taken approximately 20 cm above the soil surface</tissue>
    </source>
</reference>
<accession>A0A0A8YD21</accession>
<evidence type="ECO:0000313" key="1">
    <source>
        <dbReference type="EMBL" id="JAD23694.1"/>
    </source>
</evidence>
<organism evidence="1">
    <name type="scientific">Arundo donax</name>
    <name type="common">Giant reed</name>
    <name type="synonym">Donax arundinaceus</name>
    <dbReference type="NCBI Taxonomy" id="35708"/>
    <lineage>
        <taxon>Eukaryota</taxon>
        <taxon>Viridiplantae</taxon>
        <taxon>Streptophyta</taxon>
        <taxon>Embryophyta</taxon>
        <taxon>Tracheophyta</taxon>
        <taxon>Spermatophyta</taxon>
        <taxon>Magnoliopsida</taxon>
        <taxon>Liliopsida</taxon>
        <taxon>Poales</taxon>
        <taxon>Poaceae</taxon>
        <taxon>PACMAD clade</taxon>
        <taxon>Arundinoideae</taxon>
        <taxon>Arundineae</taxon>
        <taxon>Arundo</taxon>
    </lineage>
</organism>
<protein>
    <submittedName>
        <fullName evidence="1">Uncharacterized protein</fullName>
    </submittedName>
</protein>
<reference evidence="1" key="1">
    <citation type="submission" date="2014-09" db="EMBL/GenBank/DDBJ databases">
        <authorList>
            <person name="Magalhaes I.L.F."/>
            <person name="Oliveira U."/>
            <person name="Santos F.R."/>
            <person name="Vidigal T.H.D.A."/>
            <person name="Brescovit A.D."/>
            <person name="Santos A.J."/>
        </authorList>
    </citation>
    <scope>NUCLEOTIDE SEQUENCE</scope>
    <source>
        <tissue evidence="1">Shoot tissue taken approximately 20 cm above the soil surface</tissue>
    </source>
</reference>
<proteinExistence type="predicted"/>
<dbReference type="AlphaFoldDB" id="A0A0A8YD21"/>